<gene>
    <name evidence="1" type="ORF">TDUB1175_LOCUS6488</name>
</gene>
<dbReference type="EMBL" id="HBED01013002">
    <property type="protein sequence ID" value="CAD8303571.1"/>
    <property type="molecule type" value="Transcribed_RNA"/>
</dbReference>
<proteinExistence type="predicted"/>
<dbReference type="AlphaFoldDB" id="A0A7R9VT55"/>
<name>A0A7R9VT55_9STRA</name>
<dbReference type="InterPro" id="IPR011990">
    <property type="entry name" value="TPR-like_helical_dom_sf"/>
</dbReference>
<dbReference type="SUPFAM" id="SSF48452">
    <property type="entry name" value="TPR-like"/>
    <property type="match status" value="1"/>
</dbReference>
<dbReference type="PANTHER" id="PTHR43642">
    <property type="entry name" value="HYBRID SIGNAL TRANSDUCTION HISTIDINE KINASE G"/>
    <property type="match status" value="1"/>
</dbReference>
<organism evidence="1">
    <name type="scientific">Pseudictyota dubia</name>
    <dbReference type="NCBI Taxonomy" id="2749911"/>
    <lineage>
        <taxon>Eukaryota</taxon>
        <taxon>Sar</taxon>
        <taxon>Stramenopiles</taxon>
        <taxon>Ochrophyta</taxon>
        <taxon>Bacillariophyta</taxon>
        <taxon>Mediophyceae</taxon>
        <taxon>Biddulphiophycidae</taxon>
        <taxon>Eupodiscales</taxon>
        <taxon>Odontellaceae</taxon>
        <taxon>Pseudictyota</taxon>
    </lineage>
</organism>
<dbReference type="InterPro" id="IPR053159">
    <property type="entry name" value="Hybrid_Histidine_Kinase"/>
</dbReference>
<evidence type="ECO:0000313" key="1">
    <source>
        <dbReference type="EMBL" id="CAD8303571.1"/>
    </source>
</evidence>
<dbReference type="PANTHER" id="PTHR43642:SF1">
    <property type="entry name" value="HYBRID SIGNAL TRANSDUCTION HISTIDINE KINASE G"/>
    <property type="match status" value="1"/>
</dbReference>
<accession>A0A7R9VT55</accession>
<protein>
    <submittedName>
        <fullName evidence="1">Uncharacterized protein</fullName>
    </submittedName>
</protein>
<reference evidence="1" key="1">
    <citation type="submission" date="2021-01" db="EMBL/GenBank/DDBJ databases">
        <authorList>
            <person name="Corre E."/>
            <person name="Pelletier E."/>
            <person name="Niang G."/>
            <person name="Scheremetjew M."/>
            <person name="Finn R."/>
            <person name="Kale V."/>
            <person name="Holt S."/>
            <person name="Cochrane G."/>
            <person name="Meng A."/>
            <person name="Brown T."/>
            <person name="Cohen L."/>
        </authorList>
    </citation>
    <scope>NUCLEOTIDE SEQUENCE</scope>
    <source>
        <strain evidence="1">CCMP147</strain>
    </source>
</reference>
<sequence>MESILGRFEDVKGRVDEVLQRGRTLQEKLRAYSTLIKSIAFQGKKNDAASTAIAVLGCLGESFPSTPNESTVQEELVKTQAMLGAKKQDDILNMKLMQDADKREVMKLLAIAFQCDYAGNRTYVPLLLCRMVQLSLTFGLSRESAMAFAFYGFLISGFLNDRDIGSRFGKLALAMLDKFHKGECLVWVYGAVYGFISNWTDPIQASLPCLKHAVDVGLLTGDTEAAMLSAHLYVGTALHSGYQLEKLMDETNVYAKQMLEYNQNLTHTLNAPLRQTILNLLGRSANPVKLVGDEMNEDFLLQSAEENSHEVLRSMISLFRMWLAYLFGEYHLAAETAEKNQDFGEKTALSRFDPVCCHTFYNGLTALILARKEGQSKWTSTIESTTRRMEVLSSSSQWNCQHKLELMKAEYAYLEGNHSESANLYESAAKLAEKHHFIHDQALSLERAGMFYLENGNDTAASIMFEKSFSCYTKWGAYSKAAHLKRLYL</sequence>